<dbReference type="GO" id="GO:0005506">
    <property type="term" value="F:iron ion binding"/>
    <property type="evidence" value="ECO:0007669"/>
    <property type="project" value="InterPro"/>
</dbReference>
<keyword evidence="9 12" id="KW-0472">Membrane</keyword>
<dbReference type="InterPro" id="IPR002401">
    <property type="entry name" value="Cyt_P450_E_grp-I"/>
</dbReference>
<dbReference type="InterPro" id="IPR001128">
    <property type="entry name" value="Cyt_P450"/>
</dbReference>
<feature type="binding site" description="axial binding residue" evidence="10">
    <location>
        <position position="435"/>
    </location>
    <ligand>
        <name>heme</name>
        <dbReference type="ChEBI" id="CHEBI:30413"/>
    </ligand>
    <ligandPart>
        <name>Fe</name>
        <dbReference type="ChEBI" id="CHEBI:18248"/>
    </ligandPart>
</feature>
<proteinExistence type="inferred from homology"/>
<keyword evidence="6 11" id="KW-0560">Oxidoreductase</keyword>
<evidence type="ECO:0000256" key="6">
    <source>
        <dbReference type="ARBA" id="ARBA00023002"/>
    </source>
</evidence>
<gene>
    <name evidence="13" type="ORF">RND81_13G086300</name>
</gene>
<dbReference type="GO" id="GO:0016705">
    <property type="term" value="F:oxidoreductase activity, acting on paired donors, with incorporation or reduction of molecular oxygen"/>
    <property type="evidence" value="ECO:0007669"/>
    <property type="project" value="InterPro"/>
</dbReference>
<dbReference type="PROSITE" id="PS00086">
    <property type="entry name" value="CYTOCHROME_P450"/>
    <property type="match status" value="1"/>
</dbReference>
<evidence type="ECO:0000256" key="12">
    <source>
        <dbReference type="SAM" id="Phobius"/>
    </source>
</evidence>
<evidence type="ECO:0000313" key="14">
    <source>
        <dbReference type="Proteomes" id="UP001443914"/>
    </source>
</evidence>
<keyword evidence="12" id="KW-1133">Transmembrane helix</keyword>
<dbReference type="Proteomes" id="UP001443914">
    <property type="component" value="Unassembled WGS sequence"/>
</dbReference>
<keyword evidence="12" id="KW-0812">Transmembrane</keyword>
<name>A0AAW1H0Z9_SAPOF</name>
<evidence type="ECO:0000256" key="3">
    <source>
        <dbReference type="ARBA" id="ARBA00010617"/>
    </source>
</evidence>
<evidence type="ECO:0000313" key="13">
    <source>
        <dbReference type="EMBL" id="KAK9668784.1"/>
    </source>
</evidence>
<dbReference type="CDD" id="cd11072">
    <property type="entry name" value="CYP71-like"/>
    <property type="match status" value="1"/>
</dbReference>
<evidence type="ECO:0008006" key="15">
    <source>
        <dbReference type="Google" id="ProtNLM"/>
    </source>
</evidence>
<sequence length="498" mass="56325">MELIQSLVCILIFIILPLLFLILNTKPKYKLPPGPRPLPIIGNLHNLGRLPHRALANLSNIYGPLMSLRLGSVPCIVISSPETSKLFLKQHDLAFASRPALQAVKYLWYGGKAVGLAPYGEQWRKVRKLVTLQLLTSKKVDSFEWLRKKEIDRYIRSLKEASDVGAVVSAGSIFKELAESIMFKMIVGKGKEDDKRYDLQDGVERVLALGGAFNVSDYIPLLAPLDLQGLNRKMKKLSKEVDNTLEAIIEDHLNGKEFEHNNDLLRIMLDLMKNPTTDLTLDRDTIKAIMLDLFGAGIDTIGHTIEWALAAMLKDQRILNLLRQEIDSVVGKSRMVQESDFPKLPYLDMVVKETLRLYPGAPLLLPRESIEDVVISGYKIPKKSRLIVNFWGMARDRIVWGENAEEFYPERFKNGVNGSGQHFEYIPFGAGRRICAGEYLGTVTVKIVVARMVHCFDWKLAENEKPEDMDMSERFGISIPRIAKLLVIPSYRLQVPCS</sequence>
<dbReference type="PRINTS" id="PR00463">
    <property type="entry name" value="EP450I"/>
</dbReference>
<keyword evidence="4 10" id="KW-0349">Heme</keyword>
<evidence type="ECO:0000256" key="11">
    <source>
        <dbReference type="RuleBase" id="RU000461"/>
    </source>
</evidence>
<comment type="caution">
    <text evidence="13">The sequence shown here is derived from an EMBL/GenBank/DDBJ whole genome shotgun (WGS) entry which is preliminary data.</text>
</comment>
<evidence type="ECO:0000256" key="2">
    <source>
        <dbReference type="ARBA" id="ARBA00004370"/>
    </source>
</evidence>
<dbReference type="PRINTS" id="PR00385">
    <property type="entry name" value="P450"/>
</dbReference>
<dbReference type="EMBL" id="JBDFQZ010000013">
    <property type="protein sequence ID" value="KAK9668784.1"/>
    <property type="molecule type" value="Genomic_DNA"/>
</dbReference>
<evidence type="ECO:0000256" key="4">
    <source>
        <dbReference type="ARBA" id="ARBA00022617"/>
    </source>
</evidence>
<dbReference type="GO" id="GO:0020037">
    <property type="term" value="F:heme binding"/>
    <property type="evidence" value="ECO:0007669"/>
    <property type="project" value="InterPro"/>
</dbReference>
<keyword evidence="8 11" id="KW-0503">Monooxygenase</keyword>
<evidence type="ECO:0000256" key="1">
    <source>
        <dbReference type="ARBA" id="ARBA00001971"/>
    </source>
</evidence>
<organism evidence="13 14">
    <name type="scientific">Saponaria officinalis</name>
    <name type="common">Common soapwort</name>
    <name type="synonym">Lychnis saponaria</name>
    <dbReference type="NCBI Taxonomy" id="3572"/>
    <lineage>
        <taxon>Eukaryota</taxon>
        <taxon>Viridiplantae</taxon>
        <taxon>Streptophyta</taxon>
        <taxon>Embryophyta</taxon>
        <taxon>Tracheophyta</taxon>
        <taxon>Spermatophyta</taxon>
        <taxon>Magnoliopsida</taxon>
        <taxon>eudicotyledons</taxon>
        <taxon>Gunneridae</taxon>
        <taxon>Pentapetalae</taxon>
        <taxon>Caryophyllales</taxon>
        <taxon>Caryophyllaceae</taxon>
        <taxon>Caryophylleae</taxon>
        <taxon>Saponaria</taxon>
    </lineage>
</organism>
<dbReference type="AlphaFoldDB" id="A0AAW1H0Z9"/>
<evidence type="ECO:0000256" key="5">
    <source>
        <dbReference type="ARBA" id="ARBA00022723"/>
    </source>
</evidence>
<accession>A0AAW1H0Z9</accession>
<evidence type="ECO:0000256" key="8">
    <source>
        <dbReference type="ARBA" id="ARBA00023033"/>
    </source>
</evidence>
<feature type="transmembrane region" description="Helical" evidence="12">
    <location>
        <begin position="7"/>
        <end position="23"/>
    </location>
</feature>
<comment type="similarity">
    <text evidence="3 11">Belongs to the cytochrome P450 family.</text>
</comment>
<reference evidence="13" key="1">
    <citation type="submission" date="2024-03" db="EMBL/GenBank/DDBJ databases">
        <title>WGS assembly of Saponaria officinalis var. Norfolk2.</title>
        <authorList>
            <person name="Jenkins J."/>
            <person name="Shu S."/>
            <person name="Grimwood J."/>
            <person name="Barry K."/>
            <person name="Goodstein D."/>
            <person name="Schmutz J."/>
            <person name="Leebens-Mack J."/>
            <person name="Osbourn A."/>
        </authorList>
    </citation>
    <scope>NUCLEOTIDE SEQUENCE [LARGE SCALE GENOMIC DNA]</scope>
    <source>
        <strain evidence="13">JIC</strain>
    </source>
</reference>
<dbReference type="PANTHER" id="PTHR47943:SF2">
    <property type="entry name" value="CYTOCHROME P450"/>
    <property type="match status" value="1"/>
</dbReference>
<dbReference type="PANTHER" id="PTHR47943">
    <property type="entry name" value="CYTOCHROME P450 93A3-LIKE"/>
    <property type="match status" value="1"/>
</dbReference>
<dbReference type="Pfam" id="PF00067">
    <property type="entry name" value="p450"/>
    <property type="match status" value="1"/>
</dbReference>
<dbReference type="GO" id="GO:0016020">
    <property type="term" value="C:membrane"/>
    <property type="evidence" value="ECO:0007669"/>
    <property type="project" value="UniProtKB-SubCell"/>
</dbReference>
<dbReference type="GO" id="GO:0004497">
    <property type="term" value="F:monooxygenase activity"/>
    <property type="evidence" value="ECO:0007669"/>
    <property type="project" value="UniProtKB-KW"/>
</dbReference>
<dbReference type="InterPro" id="IPR036396">
    <property type="entry name" value="Cyt_P450_sf"/>
</dbReference>
<evidence type="ECO:0000256" key="7">
    <source>
        <dbReference type="ARBA" id="ARBA00023004"/>
    </source>
</evidence>
<dbReference type="SUPFAM" id="SSF48264">
    <property type="entry name" value="Cytochrome P450"/>
    <property type="match status" value="1"/>
</dbReference>
<keyword evidence="7 10" id="KW-0408">Iron</keyword>
<keyword evidence="5 10" id="KW-0479">Metal-binding</keyword>
<protein>
    <recommendedName>
        <fullName evidence="15">Cytochrome P450</fullName>
    </recommendedName>
</protein>
<evidence type="ECO:0000256" key="10">
    <source>
        <dbReference type="PIRSR" id="PIRSR602401-1"/>
    </source>
</evidence>
<dbReference type="InterPro" id="IPR017972">
    <property type="entry name" value="Cyt_P450_CS"/>
</dbReference>
<comment type="subcellular location">
    <subcellularLocation>
        <location evidence="2">Membrane</location>
    </subcellularLocation>
</comment>
<evidence type="ECO:0000256" key="9">
    <source>
        <dbReference type="ARBA" id="ARBA00023136"/>
    </source>
</evidence>
<comment type="cofactor">
    <cofactor evidence="1 10">
        <name>heme</name>
        <dbReference type="ChEBI" id="CHEBI:30413"/>
    </cofactor>
</comment>
<dbReference type="Gene3D" id="1.10.630.10">
    <property type="entry name" value="Cytochrome P450"/>
    <property type="match status" value="1"/>
</dbReference>
<dbReference type="FunFam" id="1.10.630.10:FF:000011">
    <property type="entry name" value="Cytochrome P450 83B1"/>
    <property type="match status" value="1"/>
</dbReference>
<keyword evidence="14" id="KW-1185">Reference proteome</keyword>